<name>A0A9D7LRK8_9RHOO</name>
<dbReference type="Proteomes" id="UP000808146">
    <property type="component" value="Unassembled WGS sequence"/>
</dbReference>
<keyword evidence="1" id="KW-1133">Transmembrane helix</keyword>
<reference evidence="2" key="1">
    <citation type="submission" date="2020-10" db="EMBL/GenBank/DDBJ databases">
        <title>Connecting structure to function with the recovery of over 1000 high-quality activated sludge metagenome-assembled genomes encoding full-length rRNA genes using long-read sequencing.</title>
        <authorList>
            <person name="Singleton C.M."/>
            <person name="Petriglieri F."/>
            <person name="Kristensen J.M."/>
            <person name="Kirkegaard R.H."/>
            <person name="Michaelsen T.Y."/>
            <person name="Andersen M.H."/>
            <person name="Karst S.M."/>
            <person name="Dueholm M.S."/>
            <person name="Nielsen P.H."/>
            <person name="Albertsen M."/>
        </authorList>
    </citation>
    <scope>NUCLEOTIDE SEQUENCE</scope>
    <source>
        <strain evidence="2">OdNE_18-Q3-R46-58_BAT3C.305</strain>
    </source>
</reference>
<gene>
    <name evidence="2" type="ORF">IPN75_11145</name>
</gene>
<evidence type="ECO:0000313" key="2">
    <source>
        <dbReference type="EMBL" id="MBK8890888.1"/>
    </source>
</evidence>
<dbReference type="AlphaFoldDB" id="A0A9D7LRK8"/>
<keyword evidence="1" id="KW-0472">Membrane</keyword>
<protein>
    <submittedName>
        <fullName evidence="2">Uncharacterized protein</fullName>
    </submittedName>
</protein>
<keyword evidence="1" id="KW-0812">Transmembrane</keyword>
<sequence>MENRYKLVQNISALDGVYPTGIIRRRLGMKRSLTALFCSYFLIGAALADQGVIDKTEPALERGAEATAHGIKRGVEATGRGIKRGAEAAGHGIEVGLSAAARGIRRGAEATGHALQKAAEKVSPSSGA</sequence>
<comment type="caution">
    <text evidence="2">The sequence shown here is derived from an EMBL/GenBank/DDBJ whole genome shotgun (WGS) entry which is preliminary data.</text>
</comment>
<evidence type="ECO:0000256" key="1">
    <source>
        <dbReference type="SAM" id="Phobius"/>
    </source>
</evidence>
<feature type="transmembrane region" description="Helical" evidence="1">
    <location>
        <begin position="33"/>
        <end position="53"/>
    </location>
</feature>
<organism evidence="2 3">
    <name type="scientific">Candidatus Dechloromonas phosphorivorans</name>
    <dbReference type="NCBI Taxonomy" id="2899244"/>
    <lineage>
        <taxon>Bacteria</taxon>
        <taxon>Pseudomonadati</taxon>
        <taxon>Pseudomonadota</taxon>
        <taxon>Betaproteobacteria</taxon>
        <taxon>Rhodocyclales</taxon>
        <taxon>Azonexaceae</taxon>
        <taxon>Dechloromonas</taxon>
    </lineage>
</organism>
<proteinExistence type="predicted"/>
<dbReference type="Gene3D" id="1.10.287.700">
    <property type="entry name" value="Helix hairpin bin"/>
    <property type="match status" value="1"/>
</dbReference>
<accession>A0A9D7LRK8</accession>
<dbReference type="EMBL" id="JADKBR010000015">
    <property type="protein sequence ID" value="MBK8890888.1"/>
    <property type="molecule type" value="Genomic_DNA"/>
</dbReference>
<evidence type="ECO:0000313" key="3">
    <source>
        <dbReference type="Proteomes" id="UP000808146"/>
    </source>
</evidence>